<feature type="transmembrane region" description="Helical" evidence="1">
    <location>
        <begin position="186"/>
        <end position="204"/>
    </location>
</feature>
<sequence length="260" mass="28952">MKKLNQLRAANDQQLKKIHGTDYNYTESVIVYLRSKLSKDPYAIEEAISDLLATLIDAQKSGHRVASFFSDDPQKAADLILKELPHVPVWSLLNQYWPVLMFFFAASIFPTISQKSQLNLISVVGPTVFVLAFVNIPFARGVTFNKLSRKTAYSVVFGFILILIVLPAIGYLLARTSPFSVSRSSLMLFCVSLFVLNLIGALGFRKIAYLFLAWACVWLLAFIGMMLITSALTVGIAIAGMIIATLLLFYHPEPKLQLPV</sequence>
<evidence type="ECO:0000313" key="3">
    <source>
        <dbReference type="EMBL" id="UYN55982.1"/>
    </source>
</evidence>
<name>A0A4Q1TRB2_9LACO</name>
<reference evidence="3" key="2">
    <citation type="submission" date="2022-10" db="EMBL/GenBank/DDBJ databases">
        <title>Comparative genomic analysis and in-vitro probiotic properties of the potential probiotic L. chiayiensis AACE 3.</title>
        <authorList>
            <person name="Kang X."/>
        </authorList>
    </citation>
    <scope>NUCLEOTIDE SEQUENCE</scope>
    <source>
        <strain evidence="3">AACE 3</strain>
    </source>
</reference>
<evidence type="ECO:0000313" key="2">
    <source>
        <dbReference type="EMBL" id="RXT20871.1"/>
    </source>
</evidence>
<accession>A0A4Q1TRB2</accession>
<feature type="transmembrane region" description="Helical" evidence="1">
    <location>
        <begin position="234"/>
        <end position="250"/>
    </location>
</feature>
<feature type="transmembrane region" description="Helical" evidence="1">
    <location>
        <begin position="151"/>
        <end position="174"/>
    </location>
</feature>
<dbReference type="Proteomes" id="UP000290475">
    <property type="component" value="Unassembled WGS sequence"/>
</dbReference>
<dbReference type="RefSeq" id="WP_129302261.1">
    <property type="nucleotide sequence ID" value="NZ_CP074378.1"/>
</dbReference>
<dbReference type="EMBL" id="MSSM01000026">
    <property type="protein sequence ID" value="RXT20871.1"/>
    <property type="molecule type" value="Genomic_DNA"/>
</dbReference>
<feature type="transmembrane region" description="Helical" evidence="1">
    <location>
        <begin position="209"/>
        <end position="228"/>
    </location>
</feature>
<keyword evidence="1" id="KW-1133">Transmembrane helix</keyword>
<organism evidence="2 4">
    <name type="scientific">Lacticaseibacillus chiayiensis</name>
    <dbReference type="NCBI Taxonomy" id="2100821"/>
    <lineage>
        <taxon>Bacteria</taxon>
        <taxon>Bacillati</taxon>
        <taxon>Bacillota</taxon>
        <taxon>Bacilli</taxon>
        <taxon>Lactobacillales</taxon>
        <taxon>Lactobacillaceae</taxon>
        <taxon>Lacticaseibacillus</taxon>
    </lineage>
</organism>
<gene>
    <name evidence="2" type="ORF">BVJ53_09790</name>
    <name evidence="3" type="ORF">OFW50_10925</name>
</gene>
<proteinExistence type="predicted"/>
<evidence type="ECO:0000313" key="5">
    <source>
        <dbReference type="Proteomes" id="UP001164790"/>
    </source>
</evidence>
<feature type="transmembrane region" description="Helical" evidence="1">
    <location>
        <begin position="118"/>
        <end position="139"/>
    </location>
</feature>
<feature type="transmembrane region" description="Helical" evidence="1">
    <location>
        <begin position="96"/>
        <end position="112"/>
    </location>
</feature>
<dbReference type="AlphaFoldDB" id="A0A4Q1TRB2"/>
<reference evidence="2 4" key="1">
    <citation type="submission" date="2017-01" db="EMBL/GenBank/DDBJ databases">
        <title>Lactobacillus chiayiensis sp. nov., a lactic acid bacterium isolated from compost.</title>
        <authorList>
            <person name="Huang C.-H."/>
        </authorList>
    </citation>
    <scope>NUCLEOTIDE SEQUENCE [LARGE SCALE GENOMIC DNA]</scope>
    <source>
        <strain evidence="2">Chh01</strain>
        <strain evidence="4">chh01</strain>
    </source>
</reference>
<dbReference type="Proteomes" id="UP001164790">
    <property type="component" value="Chromosome"/>
</dbReference>
<keyword evidence="1" id="KW-0472">Membrane</keyword>
<evidence type="ECO:0008006" key="6">
    <source>
        <dbReference type="Google" id="ProtNLM"/>
    </source>
</evidence>
<evidence type="ECO:0000256" key="1">
    <source>
        <dbReference type="SAM" id="Phobius"/>
    </source>
</evidence>
<evidence type="ECO:0000313" key="4">
    <source>
        <dbReference type="Proteomes" id="UP000290475"/>
    </source>
</evidence>
<protein>
    <recommendedName>
        <fullName evidence="6">DUF1129 domain-containing protein</fullName>
    </recommendedName>
</protein>
<keyword evidence="1" id="KW-0812">Transmembrane</keyword>
<dbReference type="SUPFAM" id="SSF158560">
    <property type="entry name" value="BH3980-like"/>
    <property type="match status" value="1"/>
</dbReference>
<keyword evidence="5" id="KW-1185">Reference proteome</keyword>
<dbReference type="EMBL" id="CP107523">
    <property type="protein sequence ID" value="UYN55982.1"/>
    <property type="molecule type" value="Genomic_DNA"/>
</dbReference>